<feature type="region of interest" description="Disordered" evidence="1">
    <location>
        <begin position="594"/>
        <end position="618"/>
    </location>
</feature>
<keyword evidence="4" id="KW-1185">Reference proteome</keyword>
<protein>
    <recommendedName>
        <fullName evidence="2">DUF6603 domain-containing protein</fullName>
    </recommendedName>
</protein>
<comment type="caution">
    <text evidence="3">The sequence shown here is derived from an EMBL/GenBank/DDBJ whole genome shotgun (WGS) entry which is preliminary data.</text>
</comment>
<dbReference type="EMBL" id="JAVHNR010000009">
    <property type="protein sequence ID" value="KAK6333228.1"/>
    <property type="molecule type" value="Genomic_DNA"/>
</dbReference>
<reference evidence="3 4" key="1">
    <citation type="submission" date="2019-10" db="EMBL/GenBank/DDBJ databases">
        <authorList>
            <person name="Palmer J.M."/>
        </authorList>
    </citation>
    <scope>NUCLEOTIDE SEQUENCE [LARGE SCALE GENOMIC DNA]</scope>
    <source>
        <strain evidence="3 4">TWF718</strain>
    </source>
</reference>
<proteinExistence type="predicted"/>
<evidence type="ECO:0000259" key="2">
    <source>
        <dbReference type="Pfam" id="PF20248"/>
    </source>
</evidence>
<evidence type="ECO:0000313" key="3">
    <source>
        <dbReference type="EMBL" id="KAK6333228.1"/>
    </source>
</evidence>
<sequence>MAGSQYYYTVESFHINVGSGDGSIHIMTYGKGKTDGLFKREVVKAIFMDGGRLESAGAADKKQKVTNGGNNENRWTIKQTIDYIEKTYDCTNKHDDKLRFNYFIVTHWDSDHYAGIIRALDVFIRESTNPNSVINGKVCLNRAFFDETDGSPQSFFVAPYFTVKDPSVYYPPNDQVWNELAGLRTGLSKKLKNTLRLNNTTFSIDIANAGVIGGWSPEQLKLRTECRSLLGRNFLQDDDQGGIPQNPNLVYTLTDLINNFPPQLHKPLNGRHLKDHEKPQKIPAMYCIAVNQRTMGRNAFGIYTTPTNKSSIVCMIVWKDGTENHRSHYLAGDADIKLERRLLNWIVPNWRYWDDPNVAVPLCSSMKLSHHGARSSNPIEMMKAFNPLSIFASAGSIKSHAHPRWELLAFMELWEQTRKKTGMNGANPYHERLFFLTSYPIWLTLNNNKFALAERNAGQLTEESFENEYQELVDIYNKHYPTEPLGNRSLLAGWFGRTNQQLTKAQYVCKRLCDRLPQLSHIRPGNLDLKEGGASFDQGNPVLTANPCNVIFVQISSVGERSLEGVTHIHMTGVYVRNVLQYNVPLQAYVAEKPGWAAQHPPPDTDDKNDNDDGHRKDDEKLLNKIKKMVRKGASNVVRIHKMITRGTDPDLQKPGKGNKGIRNNLYGTSSRIFSEEDEVWDLASLEDEILELLEDSSDEDDFASISRLKPSQSQSLLRFDQRHYLVPETLRTPPADASVVRLPAAHPMFDFMEQMAWRLLIIDQKPVSGKDIRISEADEVAKWFATIHGNKALPLSIRFETWPPPNAVGTPDSDITLDATTMPVLSFDFLIGENKIMMDTTSAAGVLDGLDKSVLREMTDIYAMLIFGLNPATPSFRVPLTDVAKFFGYSMDNFLLFRILGQMTLKLDIESATATEKKRNALWFSPGERWETVLRLQFFAETPTIDDLLREHLSDFKISNAKVIGKTIATRKTERSGDVADCESQLTFLLDFDIGAIKLEASLEFSKTEVLLRLRNNKLPKMGLQDILSWLGKKLGENTLNLNELLQSASEILDASKVVFRGLDIVLAVGENGKLTGIDKIGISFQVQVNIGEYDEFKGKYPIVFRFDFEWSKAFGPSLEGCLWLPTPDFEMGKYIKATAGWERHKVFEPLTDDPSKNAGSLNLKTLMSSETIDNIPKGIPTDITQLSIRITKTGIRFQGKIQCEEPKDDKQSKVPQLYLDEVRLAAEYNWAKETRGLRVSLGVDIYLDPPNTNSKGEVLPDLEPARFRGDVIYDSTDKSWALSAHLEDLTVAHIASFWSERSRGGAMAFLERMVINYIELDYSYNGSSGGKSFTFEGFLSVGLLNFNLKYENRGEGDWDFVANVGAGADTGGATIKGILTDFIGEPPEELPDAVGDIEIGAPGSGGDLIKFRCFEKEEHTVFMFTLKVSKISLSFMQIRKIVEGEEGKNVKPKRIIKAAITDIPTIDVGIIGKLPQPFDQLFFLWTSDPGAELTKATDNKPRGLLKSELEIINRVENQADTEKLFFKKIKPEYEPDDVVITSGSHIFIVMKKPGAESTVLLDYAFKKSGADEKPKAITFGDDLDANGGEAPAGDNKGSKAPLKKSIGPLSIENIGLIYKNGELGVMFDATFLMGPIGLSLLGFGVKVPFNKEYNLKNPPPISKVSFQLEGMVVSFDRPPLTVAGGFRRSEENGIISYAGGLIIKFDPWQFQAAGVYASVPRNRNKTKAITGGKEVVSVNDNPQDLNDKFTMVFIYFKLNGPLFSVGFADISGLTGGFGVNSDITVPTIEQVVMFPFVKPGGTGDPNDSPLATINGLLNGTWFNPSEGKFWVAAGLKVSAFQMLNVDAVLVLKFNPGVQMGIYGVATCDVPSSKSQVKFAYVEMGISCTLDVEAGTFKVEAQLSPKSFVLHPSCHLTGGFALFSWFKDGENAVAGDWVMTIGGYHQAFVAPKQYPKPPRLRISWSLDDHLSVSGEAYFAITPKVCMGGGRLHAALSLGPLYAFFDAYVDFLINFKPFHFQAEGGVSVGVRFTLDLWLVTIRISVEIGATLKLRGPPMGGVVHVDFWVFGFDIGFGESPRPAPKLSIEEFFQTALKDSKSTKGAMLSLTNGPDKSTSSEDDVEEQAAVEKAFLITCESGLEPEDKKETKEGDAWWVRPDDFAFQTTLKFAANDITFIKDFRVDNNMLLSKATRQTVAVPEKCKNIYARPMEVTESVKSAVTVTVYQYSKDVCALRNTDPGDMLAFMLLDRQWQVEAIEKAVPTSVWGRYDPETDPQRSGNKSPELLSGTGVSIPLVMGLKIKPPEPEMSPDYIQQFNIVKDMKQSVYTDSTVVGFPKSQEASRSWLPRPDVKLDAKQVVTTWENSKFDPATVVTAWALKMKYKEGTTVTGDRPKELLNRYRQMVPAMPMVAFGSSG</sequence>
<feature type="region of interest" description="Disordered" evidence="1">
    <location>
        <begin position="1582"/>
        <end position="1603"/>
    </location>
</feature>
<dbReference type="PANTHER" id="PTHR30619:SF1">
    <property type="entry name" value="RECOMBINATION PROTEIN 2"/>
    <property type="match status" value="1"/>
</dbReference>
<evidence type="ECO:0000256" key="1">
    <source>
        <dbReference type="SAM" id="MobiDB-lite"/>
    </source>
</evidence>
<dbReference type="InterPro" id="IPR052159">
    <property type="entry name" value="Competence_DNA_uptake"/>
</dbReference>
<organism evidence="3 4">
    <name type="scientific">Orbilia javanica</name>
    <dbReference type="NCBI Taxonomy" id="47235"/>
    <lineage>
        <taxon>Eukaryota</taxon>
        <taxon>Fungi</taxon>
        <taxon>Dikarya</taxon>
        <taxon>Ascomycota</taxon>
        <taxon>Pezizomycotina</taxon>
        <taxon>Orbiliomycetes</taxon>
        <taxon>Orbiliales</taxon>
        <taxon>Orbiliaceae</taxon>
        <taxon>Orbilia</taxon>
    </lineage>
</organism>
<feature type="domain" description="DUF6603" evidence="2">
    <location>
        <begin position="1604"/>
        <end position="2105"/>
    </location>
</feature>
<dbReference type="Gene3D" id="3.60.15.10">
    <property type="entry name" value="Ribonuclease Z/Hydroxyacylglutathione hydrolase-like"/>
    <property type="match status" value="1"/>
</dbReference>
<accession>A0AAN8MT55</accession>
<name>A0AAN8MT55_9PEZI</name>
<dbReference type="InterPro" id="IPR046538">
    <property type="entry name" value="DUF6603"/>
</dbReference>
<feature type="region of interest" description="Disordered" evidence="1">
    <location>
        <begin position="2267"/>
        <end position="2287"/>
    </location>
</feature>
<dbReference type="Pfam" id="PF20248">
    <property type="entry name" value="DUF6603"/>
    <property type="match status" value="1"/>
</dbReference>
<dbReference type="InterPro" id="IPR036866">
    <property type="entry name" value="RibonucZ/Hydroxyglut_hydro"/>
</dbReference>
<feature type="compositionally biased region" description="Basic and acidic residues" evidence="1">
    <location>
        <begin position="603"/>
        <end position="618"/>
    </location>
</feature>
<dbReference type="PANTHER" id="PTHR30619">
    <property type="entry name" value="DNA INTERNALIZATION/COMPETENCE PROTEIN COMEC/REC2"/>
    <property type="match status" value="1"/>
</dbReference>
<gene>
    <name evidence="3" type="ORF">TWF718_011049</name>
</gene>
<evidence type="ECO:0000313" key="4">
    <source>
        <dbReference type="Proteomes" id="UP001313282"/>
    </source>
</evidence>
<dbReference type="Proteomes" id="UP001313282">
    <property type="component" value="Unassembled WGS sequence"/>
</dbReference>